<protein>
    <recommendedName>
        <fullName evidence="9">Solute carrier family 46 member 3</fullName>
    </recommendedName>
</protein>
<gene>
    <name evidence="7" type="primary">LOC116331399</name>
</gene>
<feature type="transmembrane region" description="Helical" evidence="6">
    <location>
        <begin position="137"/>
        <end position="157"/>
    </location>
</feature>
<dbReference type="GO" id="GO:0034486">
    <property type="term" value="P:vacuolar transmembrane transport"/>
    <property type="evidence" value="ECO:0007669"/>
    <property type="project" value="TreeGrafter"/>
</dbReference>
<feature type="transmembrane region" description="Helical" evidence="6">
    <location>
        <begin position="452"/>
        <end position="475"/>
    </location>
</feature>
<dbReference type="RefSeq" id="XP_039473884.1">
    <property type="nucleotide sequence ID" value="XM_039617950.1"/>
</dbReference>
<evidence type="ECO:0000256" key="3">
    <source>
        <dbReference type="ARBA" id="ARBA00022989"/>
    </source>
</evidence>
<dbReference type="GO" id="GO:0005765">
    <property type="term" value="C:lysosomal membrane"/>
    <property type="evidence" value="ECO:0007669"/>
    <property type="project" value="TreeGrafter"/>
</dbReference>
<dbReference type="InterPro" id="IPR011701">
    <property type="entry name" value="MFS"/>
</dbReference>
<evidence type="ECO:0000256" key="4">
    <source>
        <dbReference type="ARBA" id="ARBA00023136"/>
    </source>
</evidence>
<feature type="transmembrane region" description="Helical" evidence="6">
    <location>
        <begin position="229"/>
        <end position="251"/>
    </location>
</feature>
<feature type="transmembrane region" description="Helical" evidence="6">
    <location>
        <begin position="361"/>
        <end position="380"/>
    </location>
</feature>
<reference evidence="7" key="3">
    <citation type="submission" date="2025-09" db="UniProtKB">
        <authorList>
            <consortium name="Ensembl"/>
        </authorList>
    </citation>
    <scope>IDENTIFICATION</scope>
</reference>
<dbReference type="Proteomes" id="UP000472276">
    <property type="component" value="Unassembled WGS sequence"/>
</dbReference>
<dbReference type="PANTHER" id="PTHR23507:SF32">
    <property type="entry name" value="SI:DKEY-5G14.1"/>
    <property type="match status" value="1"/>
</dbReference>
<evidence type="ECO:0000256" key="5">
    <source>
        <dbReference type="ARBA" id="ARBA00038227"/>
    </source>
</evidence>
<feature type="transmembrane region" description="Helical" evidence="6">
    <location>
        <begin position="419"/>
        <end position="446"/>
    </location>
</feature>
<keyword evidence="4 6" id="KW-0472">Membrane</keyword>
<comment type="similarity">
    <text evidence="5">Belongs to the major facilitator superfamily. SLC46A family.</text>
</comment>
<dbReference type="KEGG" id="oau:116331399"/>
<feature type="transmembrane region" description="Helical" evidence="6">
    <location>
        <begin position="163"/>
        <end position="188"/>
    </location>
</feature>
<reference evidence="8" key="1">
    <citation type="submission" date="2020-03" db="EMBL/GenBank/DDBJ databases">
        <title>Evolution of repeat sequences and sex chromosomes of tilapia species revealed by chromosome-level genomes.</title>
        <authorList>
            <person name="Xu L."/>
            <person name="Tao W."/>
            <person name="Wang D."/>
            <person name="Zhou Q."/>
        </authorList>
    </citation>
    <scope>NUCLEOTIDE SEQUENCE [LARGE SCALE GENOMIC DNA]</scope>
    <source>
        <strain evidence="8">Israel</strain>
    </source>
</reference>
<proteinExistence type="inferred from homology"/>
<dbReference type="AlphaFoldDB" id="A0AAZ1X2G2"/>
<feature type="transmembrane region" description="Helical" evidence="6">
    <location>
        <begin position="38"/>
        <end position="58"/>
    </location>
</feature>
<dbReference type="SUPFAM" id="SSF103473">
    <property type="entry name" value="MFS general substrate transporter"/>
    <property type="match status" value="1"/>
</dbReference>
<dbReference type="GeneID" id="116331399"/>
<keyword evidence="2 6" id="KW-0812">Transmembrane</keyword>
<name>A0AAZ1X2G2_OREAU</name>
<feature type="transmembrane region" description="Helical" evidence="6">
    <location>
        <begin position="293"/>
        <end position="319"/>
    </location>
</feature>
<dbReference type="PANTHER" id="PTHR23507">
    <property type="entry name" value="ZGC:174356"/>
    <property type="match status" value="1"/>
</dbReference>
<feature type="transmembrane region" description="Helical" evidence="6">
    <location>
        <begin position="386"/>
        <end position="407"/>
    </location>
</feature>
<organism evidence="7 8">
    <name type="scientific">Oreochromis aureus</name>
    <name type="common">Israeli tilapia</name>
    <name type="synonym">Chromis aureus</name>
    <dbReference type="NCBI Taxonomy" id="47969"/>
    <lineage>
        <taxon>Eukaryota</taxon>
        <taxon>Metazoa</taxon>
        <taxon>Chordata</taxon>
        <taxon>Craniata</taxon>
        <taxon>Vertebrata</taxon>
        <taxon>Euteleostomi</taxon>
        <taxon>Actinopterygii</taxon>
        <taxon>Neopterygii</taxon>
        <taxon>Teleostei</taxon>
        <taxon>Neoteleostei</taxon>
        <taxon>Acanthomorphata</taxon>
        <taxon>Ovalentaria</taxon>
        <taxon>Cichlomorphae</taxon>
        <taxon>Cichliformes</taxon>
        <taxon>Cichlidae</taxon>
        <taxon>African cichlids</taxon>
        <taxon>Pseudocrenilabrinae</taxon>
        <taxon>Oreochromini</taxon>
        <taxon>Oreochromis</taxon>
    </lineage>
</organism>
<dbReference type="InterPro" id="IPR036259">
    <property type="entry name" value="MFS_trans_sf"/>
</dbReference>
<dbReference type="GO" id="GO:0022857">
    <property type="term" value="F:transmembrane transporter activity"/>
    <property type="evidence" value="ECO:0007669"/>
    <property type="project" value="InterPro"/>
</dbReference>
<keyword evidence="3 6" id="KW-1133">Transmembrane helix</keyword>
<feature type="transmembrane region" description="Helical" evidence="6">
    <location>
        <begin position="200"/>
        <end position="223"/>
    </location>
</feature>
<evidence type="ECO:0000256" key="6">
    <source>
        <dbReference type="SAM" id="Phobius"/>
    </source>
</evidence>
<evidence type="ECO:0000313" key="7">
    <source>
        <dbReference type="Ensembl" id="ENSOABP00000061830.1"/>
    </source>
</evidence>
<dbReference type="Ensembl" id="ENSOABT00000078377.1">
    <property type="protein sequence ID" value="ENSOABP00000061830.1"/>
    <property type="gene ID" value="ENSOABG00000004899.2"/>
</dbReference>
<dbReference type="Pfam" id="PF07690">
    <property type="entry name" value="MFS_1"/>
    <property type="match status" value="1"/>
</dbReference>
<evidence type="ECO:0000313" key="8">
    <source>
        <dbReference type="Proteomes" id="UP000472276"/>
    </source>
</evidence>
<evidence type="ECO:0000256" key="1">
    <source>
        <dbReference type="ARBA" id="ARBA00004141"/>
    </source>
</evidence>
<dbReference type="Gene3D" id="1.20.1250.20">
    <property type="entry name" value="MFS general substrate transporter like domains"/>
    <property type="match status" value="1"/>
</dbReference>
<comment type="subcellular location">
    <subcellularLocation>
        <location evidence="1">Membrane</location>
        <topology evidence="1">Multi-pass membrane protein</topology>
    </subcellularLocation>
</comment>
<feature type="transmembrane region" description="Helical" evidence="6">
    <location>
        <begin position="105"/>
        <end position="125"/>
    </location>
</feature>
<evidence type="ECO:0008006" key="9">
    <source>
        <dbReference type="Google" id="ProtNLM"/>
    </source>
</evidence>
<evidence type="ECO:0000256" key="2">
    <source>
        <dbReference type="ARBA" id="ARBA00022692"/>
    </source>
</evidence>
<keyword evidence="8" id="KW-1185">Reference proteome</keyword>
<feature type="transmembrane region" description="Helical" evidence="6">
    <location>
        <begin position="331"/>
        <end position="354"/>
    </location>
</feature>
<accession>A0AAZ1X2G2</accession>
<sequence length="505" mass="55376">MIPNDTDLPQIAILCASVPYLLQIRQGHFPALLRMKRLLLLEPVMALCAFSYFLNAPLMQQYVYRRLWVQMTNTTYPISDISRCTANTSNNSNSYEDVQKQASLFSLYTDVLCTIPSLVVILLLVTYSDRAGRKITIIMPVIGMLINTLAYLTVSYFELNIYLLIGSSILSALCGGLGTFLGGCFAYIADLCDTRRQKTLRMAGVDMMIGVLAGGASISTGYFLKTAGFNWPFLTSALILCLSLIYAVFVLEETIKPPTDAVIIDLLPQRSAIKQMVCGVYQMLAGGSRSCKIALALLIVIFISFSFGYIGGVSMITLYELNKPLCWTEILIGYGSALYTSVFLTSFVGVSLFTYCGMPQLLIVLLGILSLAISMVMTAFAKTTSFMFIAIASMLLSKMPFPVLRSMMSEIISKSEQGALFAFIYFLEILSNNVSTGVFNSIYAATVSWCPGFVFLLSAGLCVIPLSVIGVVVLMRVDLTKEAQMTNPLILEEENPLEGPSQKSP</sequence>
<reference evidence="7" key="2">
    <citation type="submission" date="2025-08" db="UniProtKB">
        <authorList>
            <consortium name="Ensembl"/>
        </authorList>
    </citation>
    <scope>IDENTIFICATION</scope>
</reference>